<organism evidence="1">
    <name type="scientific">marine sediment metagenome</name>
    <dbReference type="NCBI Taxonomy" id="412755"/>
    <lineage>
        <taxon>unclassified sequences</taxon>
        <taxon>metagenomes</taxon>
        <taxon>ecological metagenomes</taxon>
    </lineage>
</organism>
<dbReference type="AlphaFoldDB" id="A0A0F9K3V9"/>
<protein>
    <submittedName>
        <fullName evidence="1">Uncharacterized protein</fullName>
    </submittedName>
</protein>
<accession>A0A0F9K3V9</accession>
<feature type="non-terminal residue" evidence="1">
    <location>
        <position position="30"/>
    </location>
</feature>
<dbReference type="EMBL" id="LAZR01016108">
    <property type="protein sequence ID" value="KKM05933.1"/>
    <property type="molecule type" value="Genomic_DNA"/>
</dbReference>
<evidence type="ECO:0000313" key="1">
    <source>
        <dbReference type="EMBL" id="KKM05933.1"/>
    </source>
</evidence>
<dbReference type="Gene3D" id="6.10.250.1450">
    <property type="match status" value="1"/>
</dbReference>
<gene>
    <name evidence="1" type="ORF">LCGC14_1749130</name>
</gene>
<comment type="caution">
    <text evidence="1">The sequence shown here is derived from an EMBL/GenBank/DDBJ whole genome shotgun (WGS) entry which is preliminary data.</text>
</comment>
<reference evidence="1" key="1">
    <citation type="journal article" date="2015" name="Nature">
        <title>Complex archaea that bridge the gap between prokaryotes and eukaryotes.</title>
        <authorList>
            <person name="Spang A."/>
            <person name="Saw J.H."/>
            <person name="Jorgensen S.L."/>
            <person name="Zaremba-Niedzwiedzka K."/>
            <person name="Martijn J."/>
            <person name="Lind A.E."/>
            <person name="van Eijk R."/>
            <person name="Schleper C."/>
            <person name="Guy L."/>
            <person name="Ettema T.J."/>
        </authorList>
    </citation>
    <scope>NUCLEOTIDE SEQUENCE</scope>
</reference>
<name>A0A0F9K3V9_9ZZZZ</name>
<proteinExistence type="predicted"/>
<sequence length="30" mass="3532">MKEKVLTEHFGLENLYKIDVYKKQGGYQAT</sequence>